<dbReference type="GO" id="GO:0004843">
    <property type="term" value="F:cysteine-type deubiquitinase activity"/>
    <property type="evidence" value="ECO:0007669"/>
    <property type="project" value="UniProtKB-EC"/>
</dbReference>
<evidence type="ECO:0000256" key="7">
    <source>
        <dbReference type="SAM" id="Coils"/>
    </source>
</evidence>
<dbReference type="PANTHER" id="PTHR24006">
    <property type="entry name" value="UBIQUITIN CARBOXYL-TERMINAL HYDROLASE"/>
    <property type="match status" value="1"/>
</dbReference>
<dbReference type="CDD" id="cd02257">
    <property type="entry name" value="Peptidase_C19"/>
    <property type="match status" value="1"/>
</dbReference>
<evidence type="ECO:0000256" key="6">
    <source>
        <dbReference type="ARBA" id="ARBA00022807"/>
    </source>
</evidence>
<comment type="catalytic activity">
    <reaction evidence="1">
        <text>Thiol-dependent hydrolysis of ester, thioester, amide, peptide and isopeptide bonds formed by the C-terminal Gly of ubiquitin (a 76-residue protein attached to proteins as an intracellular targeting signal).</text>
        <dbReference type="EC" id="3.4.19.12"/>
    </reaction>
</comment>
<feature type="compositionally biased region" description="Gly residues" evidence="8">
    <location>
        <begin position="539"/>
        <end position="580"/>
    </location>
</feature>
<feature type="region of interest" description="Disordered" evidence="8">
    <location>
        <begin position="537"/>
        <end position="607"/>
    </location>
</feature>
<feature type="compositionally biased region" description="Low complexity" evidence="8">
    <location>
        <begin position="157"/>
        <end position="166"/>
    </location>
</feature>
<dbReference type="Pfam" id="PF00443">
    <property type="entry name" value="UCH"/>
    <property type="match status" value="1"/>
</dbReference>
<feature type="region of interest" description="Disordered" evidence="8">
    <location>
        <begin position="1"/>
        <end position="111"/>
    </location>
</feature>
<dbReference type="GO" id="GO:0006508">
    <property type="term" value="P:proteolysis"/>
    <property type="evidence" value="ECO:0007669"/>
    <property type="project" value="UniProtKB-KW"/>
</dbReference>
<proteinExistence type="predicted"/>
<dbReference type="OrthoDB" id="429671at2759"/>
<dbReference type="OMA" id="VEMCERR"/>
<evidence type="ECO:0000259" key="9">
    <source>
        <dbReference type="PROSITE" id="PS50235"/>
    </source>
</evidence>
<feature type="region of interest" description="Disordered" evidence="8">
    <location>
        <begin position="349"/>
        <end position="388"/>
    </location>
</feature>
<evidence type="ECO:0000256" key="8">
    <source>
        <dbReference type="SAM" id="MobiDB-lite"/>
    </source>
</evidence>
<dbReference type="PANTHER" id="PTHR24006:SF687">
    <property type="entry name" value="UBIQUITIN CARBOXYL-TERMINAL HYDROLASE 10"/>
    <property type="match status" value="1"/>
</dbReference>
<dbReference type="GO" id="GO:0005829">
    <property type="term" value="C:cytosol"/>
    <property type="evidence" value="ECO:0007669"/>
    <property type="project" value="TreeGrafter"/>
</dbReference>
<feature type="compositionally biased region" description="Polar residues" evidence="8">
    <location>
        <begin position="23"/>
        <end position="32"/>
    </location>
</feature>
<feature type="compositionally biased region" description="Low complexity" evidence="8">
    <location>
        <begin position="349"/>
        <end position="370"/>
    </location>
</feature>
<feature type="domain" description="USP" evidence="9">
    <location>
        <begin position="284"/>
        <end position="772"/>
    </location>
</feature>
<dbReference type="EMBL" id="FN649729">
    <property type="protein sequence ID" value="CBJ29221.1"/>
    <property type="molecule type" value="Genomic_DNA"/>
</dbReference>
<keyword evidence="6" id="KW-0788">Thiol protease</keyword>
<evidence type="ECO:0000313" key="11">
    <source>
        <dbReference type="Proteomes" id="UP000002630"/>
    </source>
</evidence>
<dbReference type="InterPro" id="IPR038765">
    <property type="entry name" value="Papain-like_cys_pep_sf"/>
</dbReference>
<evidence type="ECO:0000313" key="10">
    <source>
        <dbReference type="EMBL" id="CBJ29221.1"/>
    </source>
</evidence>
<name>D7FJX3_ECTSI</name>
<dbReference type="PROSITE" id="PS50235">
    <property type="entry name" value="USP_3"/>
    <property type="match status" value="1"/>
</dbReference>
<dbReference type="GO" id="GO:0016579">
    <property type="term" value="P:protein deubiquitination"/>
    <property type="evidence" value="ECO:0007669"/>
    <property type="project" value="InterPro"/>
</dbReference>
<keyword evidence="5" id="KW-0378">Hydrolase</keyword>
<evidence type="ECO:0000256" key="5">
    <source>
        <dbReference type="ARBA" id="ARBA00022801"/>
    </source>
</evidence>
<feature type="region of interest" description="Disordered" evidence="8">
    <location>
        <begin position="434"/>
        <end position="469"/>
    </location>
</feature>
<dbReference type="GO" id="GO:0005634">
    <property type="term" value="C:nucleus"/>
    <property type="evidence" value="ECO:0007669"/>
    <property type="project" value="TreeGrafter"/>
</dbReference>
<dbReference type="STRING" id="2880.D7FJX3"/>
<dbReference type="InterPro" id="IPR001394">
    <property type="entry name" value="Peptidase_C19_UCH"/>
</dbReference>
<evidence type="ECO:0000256" key="4">
    <source>
        <dbReference type="ARBA" id="ARBA00022786"/>
    </source>
</evidence>
<feature type="coiled-coil region" evidence="7">
    <location>
        <begin position="204"/>
        <end position="249"/>
    </location>
</feature>
<dbReference type="SUPFAM" id="SSF54001">
    <property type="entry name" value="Cysteine proteinases"/>
    <property type="match status" value="1"/>
</dbReference>
<organism evidence="10 11">
    <name type="scientific">Ectocarpus siliculosus</name>
    <name type="common">Brown alga</name>
    <name type="synonym">Conferva siliculosa</name>
    <dbReference type="NCBI Taxonomy" id="2880"/>
    <lineage>
        <taxon>Eukaryota</taxon>
        <taxon>Sar</taxon>
        <taxon>Stramenopiles</taxon>
        <taxon>Ochrophyta</taxon>
        <taxon>PX clade</taxon>
        <taxon>Phaeophyceae</taxon>
        <taxon>Ectocarpales</taxon>
        <taxon>Ectocarpaceae</taxon>
        <taxon>Ectocarpus</taxon>
    </lineage>
</organism>
<dbReference type="MEROPS" id="C19.A14"/>
<dbReference type="InterPro" id="IPR028889">
    <property type="entry name" value="USP"/>
</dbReference>
<evidence type="ECO:0000256" key="1">
    <source>
        <dbReference type="ARBA" id="ARBA00000707"/>
    </source>
</evidence>
<dbReference type="eggNOG" id="KOG1871">
    <property type="taxonomic scope" value="Eukaryota"/>
</dbReference>
<gene>
    <name evidence="10" type="ORF">Esi_0138_0059</name>
</gene>
<dbReference type="InterPro" id="IPR050164">
    <property type="entry name" value="Peptidase_C19"/>
</dbReference>
<accession>D7FJX3</accession>
<sequence>MADSDGDDIGITFGSFTVDDTKQSSNDYSHPTMSWARIAAGGPRPKPRPAPAPAAAPAATTGLAQHPSTTVPVAQPPPPAEAVDSGAIPVAAAPGDEGGRESNRIPQGGRAATTRIQEQAVEVAGGGSGIVCGGGGGGVVAGVSSPVGDPIGGVAAPPEGPAAAAARRAEEQGSRQEDGGRVAVSEETTIAAIGDSSGAAEAVVDTVDTAAAEAAEALAKAEAEAAEALAKEEAEAKAAQDAAALAERVWESLLQLLGDENGLITAGEAVGLGAGVPAGGLVHRGLINTGNSCFRNAVLQALLACEPFVQVLFRAAPGLRDSVPAREALPTWAQLARFAAAFEPPKPGAAAPLASGGSSSAKGAWSTAGGRNRGGGGGRYHRASSAAAEPVLPDEAMSRAFGAFRAASLGEQEDAQEFLAFFLDQLHEEIVDAKKNNPKPASDGGSGGVSADSRTGGGGGQQQGEGEEDDAWLEVGKGGAKAVVNAPDPRKKVTGLFYRMFRSEVKKNGNPQSSVTLELDLDLPSSTSPQNNIWTETVSGGGGGGGGSAWGSGTGGFDSSNGGGRGGGGGEEGGAGGAWGTAGSRGQRGTGGAAGGRGGGAWGAGGGGAVPPAPGAGVTVLESALSALFGGEAVAGVKGKRNLEVKASRTLTLEQAPKVLTLHLKQFSFHPELGPRKLARRVRYPLELTVPTLVMSPSLRHEASIKGPLKYRLFTVVLHHGRSLHGGHYTALVRDPRGEWKHYDDQHVTPEMESHALNPMSGHPYLLLYTRM</sequence>
<dbReference type="EC" id="3.4.19.12" evidence="2"/>
<keyword evidence="11" id="KW-1185">Reference proteome</keyword>
<dbReference type="Gene3D" id="3.90.70.10">
    <property type="entry name" value="Cysteine proteinases"/>
    <property type="match status" value="1"/>
</dbReference>
<dbReference type="InParanoid" id="D7FJX3"/>
<dbReference type="Proteomes" id="UP000002630">
    <property type="component" value="Linkage Group LG04"/>
</dbReference>
<dbReference type="AlphaFoldDB" id="D7FJX3"/>
<reference evidence="10 11" key="1">
    <citation type="journal article" date="2010" name="Nature">
        <title>The Ectocarpus genome and the independent evolution of multicellularity in brown algae.</title>
        <authorList>
            <person name="Cock J.M."/>
            <person name="Sterck L."/>
            <person name="Rouze P."/>
            <person name="Scornet D."/>
            <person name="Allen A.E."/>
            <person name="Amoutzias G."/>
            <person name="Anthouard V."/>
            <person name="Artiguenave F."/>
            <person name="Aury J.M."/>
            <person name="Badger J.H."/>
            <person name="Beszteri B."/>
            <person name="Billiau K."/>
            <person name="Bonnet E."/>
            <person name="Bothwell J.H."/>
            <person name="Bowler C."/>
            <person name="Boyen C."/>
            <person name="Brownlee C."/>
            <person name="Carrano C.J."/>
            <person name="Charrier B."/>
            <person name="Cho G.Y."/>
            <person name="Coelho S.M."/>
            <person name="Collen J."/>
            <person name="Corre E."/>
            <person name="Da Silva C."/>
            <person name="Delage L."/>
            <person name="Delaroque N."/>
            <person name="Dittami S.M."/>
            <person name="Doulbeau S."/>
            <person name="Elias M."/>
            <person name="Farnham G."/>
            <person name="Gachon C.M."/>
            <person name="Gschloessl B."/>
            <person name="Heesch S."/>
            <person name="Jabbari K."/>
            <person name="Jubin C."/>
            <person name="Kawai H."/>
            <person name="Kimura K."/>
            <person name="Kloareg B."/>
            <person name="Kupper F.C."/>
            <person name="Lang D."/>
            <person name="Le Bail A."/>
            <person name="Leblanc C."/>
            <person name="Lerouge P."/>
            <person name="Lohr M."/>
            <person name="Lopez P.J."/>
            <person name="Martens C."/>
            <person name="Maumus F."/>
            <person name="Michel G."/>
            <person name="Miranda-Saavedra D."/>
            <person name="Morales J."/>
            <person name="Moreau H."/>
            <person name="Motomura T."/>
            <person name="Nagasato C."/>
            <person name="Napoli C.A."/>
            <person name="Nelson D.R."/>
            <person name="Nyvall-Collen P."/>
            <person name="Peters A.F."/>
            <person name="Pommier C."/>
            <person name="Potin P."/>
            <person name="Poulain J."/>
            <person name="Quesneville H."/>
            <person name="Read B."/>
            <person name="Rensing S.A."/>
            <person name="Ritter A."/>
            <person name="Rousvoal S."/>
            <person name="Samanta M."/>
            <person name="Samson G."/>
            <person name="Schroeder D.C."/>
            <person name="Segurens B."/>
            <person name="Strittmatter M."/>
            <person name="Tonon T."/>
            <person name="Tregear J.W."/>
            <person name="Valentin K."/>
            <person name="von Dassow P."/>
            <person name="Yamagishi T."/>
            <person name="Van de Peer Y."/>
            <person name="Wincker P."/>
        </authorList>
    </citation>
    <scope>NUCLEOTIDE SEQUENCE [LARGE SCALE GENOMIC DNA]</scope>
    <source>
        <strain evidence="11">Ec32 / CCAP1310/4</strain>
    </source>
</reference>
<protein>
    <recommendedName>
        <fullName evidence="2">ubiquitinyl hydrolase 1</fullName>
        <ecNumber evidence="2">3.4.19.12</ecNumber>
    </recommendedName>
</protein>
<feature type="compositionally biased region" description="Basic and acidic residues" evidence="8">
    <location>
        <begin position="167"/>
        <end position="180"/>
    </location>
</feature>
<evidence type="ECO:0000256" key="2">
    <source>
        <dbReference type="ARBA" id="ARBA00012759"/>
    </source>
</evidence>
<evidence type="ECO:0000256" key="3">
    <source>
        <dbReference type="ARBA" id="ARBA00022670"/>
    </source>
</evidence>
<feature type="compositionally biased region" description="Gly residues" evidence="8">
    <location>
        <begin position="586"/>
        <end position="607"/>
    </location>
</feature>
<keyword evidence="3" id="KW-0645">Protease</keyword>
<feature type="region of interest" description="Disordered" evidence="8">
    <location>
        <begin position="157"/>
        <end position="183"/>
    </location>
</feature>
<keyword evidence="7" id="KW-0175">Coiled coil</keyword>
<keyword evidence="4" id="KW-0833">Ubl conjugation pathway</keyword>
<dbReference type="EMBL" id="FN647986">
    <property type="protein sequence ID" value="CBJ29221.1"/>
    <property type="molecule type" value="Genomic_DNA"/>
</dbReference>